<feature type="transmembrane region" description="Helical" evidence="1">
    <location>
        <begin position="27"/>
        <end position="50"/>
    </location>
</feature>
<dbReference type="eggNOG" id="ENOG502S4UH">
    <property type="taxonomic scope" value="Eukaryota"/>
</dbReference>
<dbReference type="InterPro" id="IPR045866">
    <property type="entry name" value="FAM210A/B-like"/>
</dbReference>
<dbReference type="OrthoDB" id="426386at2759"/>
<dbReference type="GO" id="GO:0005739">
    <property type="term" value="C:mitochondrion"/>
    <property type="evidence" value="ECO:0007669"/>
    <property type="project" value="TreeGrafter"/>
</dbReference>
<dbReference type="PANTHER" id="PTHR21377:SF0">
    <property type="entry name" value="PROTEIN FAM210B, MITOCHONDRIAL"/>
    <property type="match status" value="1"/>
</dbReference>
<keyword evidence="1" id="KW-0812">Transmembrane</keyword>
<keyword evidence="1" id="KW-1133">Transmembrane helix</keyword>
<sequence length="109" mass="12061">MHSRHVSNGGSWFSQHGEKLKQVTKEYGQVAVVFHSTVFLATLGSAYASIRMGVDIRHVKVPFINLEDINPDAGSFLLAYLATLATGPLRGGITIVSTPWIARMLRKHW</sequence>
<dbReference type="RefSeq" id="XP_008875858.1">
    <property type="nucleotide sequence ID" value="XM_008877636.1"/>
</dbReference>
<dbReference type="VEuPathDB" id="FungiDB:H310_11084"/>
<feature type="domain" description="DUF1279" evidence="2">
    <location>
        <begin position="18"/>
        <end position="99"/>
    </location>
</feature>
<proteinExistence type="predicted"/>
<protein>
    <recommendedName>
        <fullName evidence="2">DUF1279 domain-containing protein</fullName>
    </recommendedName>
</protein>
<evidence type="ECO:0000256" key="1">
    <source>
        <dbReference type="SAM" id="Phobius"/>
    </source>
</evidence>
<keyword evidence="1" id="KW-0472">Membrane</keyword>
<dbReference type="GeneID" id="20088134"/>
<dbReference type="AlphaFoldDB" id="A0A024TND5"/>
<dbReference type="Pfam" id="PF06916">
    <property type="entry name" value="FAM210A-B_dom"/>
    <property type="match status" value="1"/>
</dbReference>
<reference evidence="3" key="1">
    <citation type="submission" date="2013-12" db="EMBL/GenBank/DDBJ databases">
        <title>The Genome Sequence of Aphanomyces invadans NJM9701.</title>
        <authorList>
            <consortium name="The Broad Institute Genomics Platform"/>
            <person name="Russ C."/>
            <person name="Tyler B."/>
            <person name="van West P."/>
            <person name="Dieguez-Uribeondo J."/>
            <person name="Young S.K."/>
            <person name="Zeng Q."/>
            <person name="Gargeya S."/>
            <person name="Fitzgerald M."/>
            <person name="Abouelleil A."/>
            <person name="Alvarado L."/>
            <person name="Chapman S.B."/>
            <person name="Gainer-Dewar J."/>
            <person name="Goldberg J."/>
            <person name="Griggs A."/>
            <person name="Gujja S."/>
            <person name="Hansen M."/>
            <person name="Howarth C."/>
            <person name="Imamovic A."/>
            <person name="Ireland A."/>
            <person name="Larimer J."/>
            <person name="McCowan C."/>
            <person name="Murphy C."/>
            <person name="Pearson M."/>
            <person name="Poon T.W."/>
            <person name="Priest M."/>
            <person name="Roberts A."/>
            <person name="Saif S."/>
            <person name="Shea T."/>
            <person name="Sykes S."/>
            <person name="Wortman J."/>
            <person name="Nusbaum C."/>
            <person name="Birren B."/>
        </authorList>
    </citation>
    <scope>NUCLEOTIDE SEQUENCE [LARGE SCALE GENOMIC DNA]</scope>
    <source>
        <strain evidence="3">NJM9701</strain>
    </source>
</reference>
<accession>A0A024TND5</accession>
<evidence type="ECO:0000313" key="3">
    <source>
        <dbReference type="EMBL" id="ETV95665.1"/>
    </source>
</evidence>
<gene>
    <name evidence="3" type="ORF">H310_11084</name>
</gene>
<dbReference type="InterPro" id="IPR009688">
    <property type="entry name" value="FAM210A/B-like_dom"/>
</dbReference>
<evidence type="ECO:0000259" key="2">
    <source>
        <dbReference type="Pfam" id="PF06916"/>
    </source>
</evidence>
<name>A0A024TND5_9STRA</name>
<dbReference type="PANTHER" id="PTHR21377">
    <property type="entry name" value="PROTEIN FAM210B, MITOCHONDRIAL"/>
    <property type="match status" value="1"/>
</dbReference>
<organism evidence="3">
    <name type="scientific">Aphanomyces invadans</name>
    <dbReference type="NCBI Taxonomy" id="157072"/>
    <lineage>
        <taxon>Eukaryota</taxon>
        <taxon>Sar</taxon>
        <taxon>Stramenopiles</taxon>
        <taxon>Oomycota</taxon>
        <taxon>Saprolegniomycetes</taxon>
        <taxon>Saprolegniales</taxon>
        <taxon>Verrucalvaceae</taxon>
        <taxon>Aphanomyces</taxon>
    </lineage>
</organism>
<dbReference type="EMBL" id="KI913980">
    <property type="protein sequence ID" value="ETV95665.1"/>
    <property type="molecule type" value="Genomic_DNA"/>
</dbReference>